<feature type="domain" description="HTH asnC-type" evidence="5">
    <location>
        <begin position="27"/>
        <end position="87"/>
    </location>
</feature>
<protein>
    <submittedName>
        <fullName evidence="7">Lrp/AsnC family transcriptional regulator for asnA, asnC and gidA</fullName>
    </submittedName>
    <submittedName>
        <fullName evidence="6">Transcriptional regulator, AsnC family</fullName>
    </submittedName>
</protein>
<evidence type="ECO:0000313" key="7">
    <source>
        <dbReference type="EMBL" id="MBP2060971.1"/>
    </source>
</evidence>
<dbReference type="PANTHER" id="PTHR30154">
    <property type="entry name" value="LEUCINE-RESPONSIVE REGULATORY PROTEIN"/>
    <property type="match status" value="1"/>
</dbReference>
<dbReference type="Pfam" id="PF01037">
    <property type="entry name" value="AsnC_trans_reg"/>
    <property type="match status" value="1"/>
</dbReference>
<dbReference type="Proteomes" id="UP000756710">
    <property type="component" value="Unassembled WGS sequence"/>
</dbReference>
<keyword evidence="3" id="KW-0804">Transcription</keyword>
<proteinExistence type="predicted"/>
<dbReference type="RefSeq" id="WP_052701358.1">
    <property type="nucleotide sequence ID" value="NZ_BAABDR010000068.1"/>
</dbReference>
<evidence type="ECO:0000259" key="5">
    <source>
        <dbReference type="PROSITE" id="PS50956"/>
    </source>
</evidence>
<reference evidence="6" key="1">
    <citation type="submission" date="2014-05" db="EMBL/GenBank/DDBJ databases">
        <authorList>
            <person name="Horn Fabian"/>
        </authorList>
    </citation>
    <scope>NUCLEOTIDE SEQUENCE</scope>
</reference>
<dbReference type="Pfam" id="PF13404">
    <property type="entry name" value="HTH_AsnC-type"/>
    <property type="match status" value="1"/>
</dbReference>
<evidence type="ECO:0000256" key="4">
    <source>
        <dbReference type="SAM" id="MobiDB-lite"/>
    </source>
</evidence>
<name>A0A060ZTR2_9ACTN</name>
<dbReference type="GO" id="GO:0043565">
    <property type="term" value="F:sequence-specific DNA binding"/>
    <property type="evidence" value="ECO:0007669"/>
    <property type="project" value="InterPro"/>
</dbReference>
<dbReference type="InterPro" id="IPR036388">
    <property type="entry name" value="WH-like_DNA-bd_sf"/>
</dbReference>
<keyword evidence="8" id="KW-1185">Reference proteome</keyword>
<dbReference type="SUPFAM" id="SSF54909">
    <property type="entry name" value="Dimeric alpha+beta barrel"/>
    <property type="match status" value="1"/>
</dbReference>
<dbReference type="PROSITE" id="PS50956">
    <property type="entry name" value="HTH_ASNC_2"/>
    <property type="match status" value="1"/>
</dbReference>
<organism evidence="6">
    <name type="scientific">Streptomyces iranensis</name>
    <dbReference type="NCBI Taxonomy" id="576784"/>
    <lineage>
        <taxon>Bacteria</taxon>
        <taxon>Bacillati</taxon>
        <taxon>Actinomycetota</taxon>
        <taxon>Actinomycetes</taxon>
        <taxon>Kitasatosporales</taxon>
        <taxon>Streptomycetaceae</taxon>
        <taxon>Streptomyces</taxon>
        <taxon>Streptomyces violaceusniger group</taxon>
    </lineage>
</organism>
<evidence type="ECO:0000256" key="1">
    <source>
        <dbReference type="ARBA" id="ARBA00023015"/>
    </source>
</evidence>
<evidence type="ECO:0000313" key="6">
    <source>
        <dbReference type="EMBL" id="CDR06442.1"/>
    </source>
</evidence>
<dbReference type="InterPro" id="IPR019887">
    <property type="entry name" value="Tscrpt_reg_AsnC/Lrp_C"/>
</dbReference>
<dbReference type="PRINTS" id="PR00033">
    <property type="entry name" value="HTHASNC"/>
</dbReference>
<evidence type="ECO:0000256" key="3">
    <source>
        <dbReference type="ARBA" id="ARBA00023163"/>
    </source>
</evidence>
<feature type="compositionally biased region" description="Basic and acidic residues" evidence="4">
    <location>
        <begin position="1"/>
        <end position="13"/>
    </location>
</feature>
<dbReference type="AlphaFoldDB" id="A0A060ZTR2"/>
<dbReference type="InterPro" id="IPR019888">
    <property type="entry name" value="Tscrpt_reg_AsnC-like"/>
</dbReference>
<dbReference type="HOGENOM" id="CLU_091233_5_2_11"/>
<gene>
    <name evidence="7" type="ORF">J2Z30_001973</name>
    <name evidence="6" type="ORF">SIRAN3336</name>
</gene>
<accession>A0A060ZTR2</accession>
<keyword evidence="2" id="KW-0238">DNA-binding</keyword>
<feature type="compositionally biased region" description="Low complexity" evidence="4">
    <location>
        <begin position="14"/>
        <end position="23"/>
    </location>
</feature>
<dbReference type="GO" id="GO:0043200">
    <property type="term" value="P:response to amino acid"/>
    <property type="evidence" value="ECO:0007669"/>
    <property type="project" value="TreeGrafter"/>
</dbReference>
<dbReference type="InterPro" id="IPR036390">
    <property type="entry name" value="WH_DNA-bd_sf"/>
</dbReference>
<feature type="region of interest" description="Disordered" evidence="4">
    <location>
        <begin position="1"/>
        <end position="26"/>
    </location>
</feature>
<dbReference type="Gene3D" id="1.10.10.10">
    <property type="entry name" value="Winged helix-like DNA-binding domain superfamily/Winged helix DNA-binding domain"/>
    <property type="match status" value="1"/>
</dbReference>
<dbReference type="SMART" id="SM00344">
    <property type="entry name" value="HTH_ASNC"/>
    <property type="match status" value="1"/>
</dbReference>
<evidence type="ECO:0000256" key="2">
    <source>
        <dbReference type="ARBA" id="ARBA00023125"/>
    </source>
</evidence>
<dbReference type="EMBL" id="LK022848">
    <property type="protein sequence ID" value="CDR06442.1"/>
    <property type="molecule type" value="Genomic_DNA"/>
</dbReference>
<dbReference type="SUPFAM" id="SSF46785">
    <property type="entry name" value="Winged helix' DNA-binding domain"/>
    <property type="match status" value="1"/>
</dbReference>
<evidence type="ECO:0000313" key="8">
    <source>
        <dbReference type="Proteomes" id="UP000756710"/>
    </source>
</evidence>
<dbReference type="EMBL" id="JAGGLR010000004">
    <property type="protein sequence ID" value="MBP2060971.1"/>
    <property type="molecule type" value="Genomic_DNA"/>
</dbReference>
<dbReference type="Gene3D" id="3.30.70.920">
    <property type="match status" value="1"/>
</dbReference>
<dbReference type="PANTHER" id="PTHR30154:SF34">
    <property type="entry name" value="TRANSCRIPTIONAL REGULATOR AZLB"/>
    <property type="match status" value="1"/>
</dbReference>
<keyword evidence="1" id="KW-0805">Transcription regulation</keyword>
<dbReference type="GO" id="GO:0005829">
    <property type="term" value="C:cytosol"/>
    <property type="evidence" value="ECO:0007669"/>
    <property type="project" value="TreeGrafter"/>
</dbReference>
<dbReference type="InterPro" id="IPR011008">
    <property type="entry name" value="Dimeric_a/b-barrel"/>
</dbReference>
<reference evidence="7 8" key="2">
    <citation type="submission" date="2021-03" db="EMBL/GenBank/DDBJ databases">
        <title>Genomic Encyclopedia of Type Strains, Phase IV (KMG-IV): sequencing the most valuable type-strain genomes for metagenomic binning, comparative biology and taxonomic classification.</title>
        <authorList>
            <person name="Goeker M."/>
        </authorList>
    </citation>
    <scope>NUCLEOTIDE SEQUENCE [LARGE SCALE GENOMIC DNA]</scope>
    <source>
        <strain evidence="7 8">DSM 41954</strain>
    </source>
</reference>
<sequence>MSTTGDDRTKGPEQEPGGEAAGPDRPLDELDHAIVGLLQQDGRMAYRQIARELDVSEGTVRFRVNRLQTSGVLTVIAIADPHRMGYQVLAFSLLSVDLDRQKEVVDTLAEWDEITYISSCTGRADLYVQLVCRDHDHMWHLLYERLPAVEGVTKAETFMELKMHKVSYGYR</sequence>
<dbReference type="InterPro" id="IPR000485">
    <property type="entry name" value="AsnC-type_HTH_dom"/>
</dbReference>